<evidence type="ECO:0000256" key="2">
    <source>
        <dbReference type="SAM" id="MobiDB-lite"/>
    </source>
</evidence>
<evidence type="ECO:0000256" key="1">
    <source>
        <dbReference type="ARBA" id="ARBA00006854"/>
    </source>
</evidence>
<dbReference type="InterPro" id="IPR011989">
    <property type="entry name" value="ARM-like"/>
</dbReference>
<feature type="compositionally biased region" description="Basic and acidic residues" evidence="2">
    <location>
        <begin position="116"/>
        <end position="127"/>
    </location>
</feature>
<comment type="caution">
    <text evidence="4">The sequence shown here is derived from an EMBL/GenBank/DDBJ whole genome shotgun (WGS) entry which is preliminary data.</text>
</comment>
<dbReference type="PANTHER" id="PTHR22100:SF13">
    <property type="entry name" value="WINGS APART-LIKE PROTEIN HOMOLOG"/>
    <property type="match status" value="1"/>
</dbReference>
<dbReference type="EMBL" id="JBGFUD010004620">
    <property type="protein sequence ID" value="MFH4979779.1"/>
    <property type="molecule type" value="Genomic_DNA"/>
</dbReference>
<feature type="compositionally biased region" description="Low complexity" evidence="2">
    <location>
        <begin position="42"/>
        <end position="55"/>
    </location>
</feature>
<sequence length="773" mass="87208">MSHSTTNESRRTYDPAKNAKVDKAAQLFDLVFSQPKVPIHKSPPSSSSTFSMTKSAAKKVEKMELPCGKSDSPSSTGGFSSPTSSIPDMTLEKSDSSEEEELSVIAHRTVSTKVKRSPEIPLIKETDNTESSKCISSKRMREFASDSDDDDDDIEIKRSRHSQSDECVEQDVTTGTKLPFFPSGSKNRKPVYNHKWQEDDDEDEDGFDKKNPSKTSIQREAAPSMTSPKTISTVTAYKDSRSSQRIRNVKEAHHCLESGERLDYKNDIEYTLGTLADANSSLNVKCLSLTSLAKKCLSPDFRQFLRMESFTGKIFRAIVDVCSSPNIGICAACFIYLMSRDKASMVLDAALLRLLSQLIKHENLKFSPEYTKYSSAVWDILEEYREKSSTVCPVQFDITKEKLSTSFLILESLSYLCFMHPLDDNLKNELLNMGVLQWIVSKVDKLVLRMLHEKMNEEDKLHCLNILKRCFSVLEVTSAYNLRNQAYLISHRGSALLQSSGRLIGICHKSVDDDSDHETEKLKTNMTCLLGLCSVLMNLSHENELCCTKLGQMAGFLPLCMSLLTYLTPKFSSESHSFDLAVMISCLLVNVVERCNSNRQKLIDLTVPLYDRVSKNQSYESVLVALTRQFLYHDSRARTVDEELDNDLVLEDVPEGSGNEDEDEGDGRLNRGLQNMTEDEMCEAVRNVMNKASDHMEDSVLASYTALLIGCLLQQNEENVIIIKKEMPNGKLDPMIEQLQRFSEFMKLMGKKKVAQSHRSMEKIIELLEKLNV</sequence>
<dbReference type="InterPro" id="IPR012502">
    <property type="entry name" value="WAPL_dom"/>
</dbReference>
<feature type="compositionally biased region" description="Low complexity" evidence="2">
    <location>
        <begin position="70"/>
        <end position="85"/>
    </location>
</feature>
<feature type="compositionally biased region" description="Acidic residues" evidence="2">
    <location>
        <begin position="145"/>
        <end position="154"/>
    </location>
</feature>
<feature type="domain" description="WAPL" evidence="3">
    <location>
        <begin position="236"/>
        <end position="749"/>
    </location>
</feature>
<dbReference type="InterPro" id="IPR022771">
    <property type="entry name" value="WAPL_C"/>
</dbReference>
<accession>A0ABD6ENQ3</accession>
<name>A0ABD6ENQ3_9BILA</name>
<feature type="region of interest" description="Disordered" evidence="2">
    <location>
        <begin position="648"/>
        <end position="671"/>
    </location>
</feature>
<dbReference type="InterPro" id="IPR039874">
    <property type="entry name" value="WAPL"/>
</dbReference>
<dbReference type="Gene3D" id="1.25.10.10">
    <property type="entry name" value="Leucine-rich Repeat Variant"/>
    <property type="match status" value="1"/>
</dbReference>
<dbReference type="PROSITE" id="PS51271">
    <property type="entry name" value="WAPL"/>
    <property type="match status" value="1"/>
</dbReference>
<comment type="similarity">
    <text evidence="1">Belongs to the WAPL family.</text>
</comment>
<evidence type="ECO:0000313" key="5">
    <source>
        <dbReference type="Proteomes" id="UP001608902"/>
    </source>
</evidence>
<dbReference type="PANTHER" id="PTHR22100">
    <property type="entry name" value="WINGS APART-LIKE PROTEIN HOMOLOG"/>
    <property type="match status" value="1"/>
</dbReference>
<proteinExistence type="inferred from homology"/>
<organism evidence="4 5">
    <name type="scientific">Gnathostoma spinigerum</name>
    <dbReference type="NCBI Taxonomy" id="75299"/>
    <lineage>
        <taxon>Eukaryota</taxon>
        <taxon>Metazoa</taxon>
        <taxon>Ecdysozoa</taxon>
        <taxon>Nematoda</taxon>
        <taxon>Chromadorea</taxon>
        <taxon>Rhabditida</taxon>
        <taxon>Spirurina</taxon>
        <taxon>Gnathostomatomorpha</taxon>
        <taxon>Gnathostomatoidea</taxon>
        <taxon>Gnathostomatidae</taxon>
        <taxon>Gnathostoma</taxon>
    </lineage>
</organism>
<evidence type="ECO:0000313" key="4">
    <source>
        <dbReference type="EMBL" id="MFH4979779.1"/>
    </source>
</evidence>
<feature type="compositionally biased region" description="Polar residues" evidence="2">
    <location>
        <begin position="213"/>
        <end position="230"/>
    </location>
</feature>
<reference evidence="4 5" key="1">
    <citation type="submission" date="2024-08" db="EMBL/GenBank/DDBJ databases">
        <title>Gnathostoma spinigerum genome.</title>
        <authorList>
            <person name="Gonzalez-Bertolin B."/>
            <person name="Monzon S."/>
            <person name="Zaballos A."/>
            <person name="Jimenez P."/>
            <person name="Dekumyoy P."/>
            <person name="Varona S."/>
            <person name="Cuesta I."/>
            <person name="Sumanam S."/>
            <person name="Adisakwattana P."/>
            <person name="Gasser R.B."/>
            <person name="Hernandez-Gonzalez A."/>
            <person name="Young N.D."/>
            <person name="Perteguer M.J."/>
        </authorList>
    </citation>
    <scope>NUCLEOTIDE SEQUENCE [LARGE SCALE GENOMIC DNA]</scope>
    <source>
        <strain evidence="4">AL3</strain>
        <tissue evidence="4">Liver</tissue>
    </source>
</reference>
<feature type="region of interest" description="Disordered" evidence="2">
    <location>
        <begin position="34"/>
        <end position="230"/>
    </location>
</feature>
<dbReference type="Pfam" id="PF07814">
    <property type="entry name" value="WAPL"/>
    <property type="match status" value="1"/>
</dbReference>
<evidence type="ECO:0000259" key="3">
    <source>
        <dbReference type="PROSITE" id="PS51271"/>
    </source>
</evidence>
<keyword evidence="5" id="KW-1185">Reference proteome</keyword>
<protein>
    <recommendedName>
        <fullName evidence="3">WAPL domain-containing protein</fullName>
    </recommendedName>
</protein>
<feature type="compositionally biased region" description="Acidic residues" evidence="2">
    <location>
        <begin position="648"/>
        <end position="665"/>
    </location>
</feature>
<dbReference type="Proteomes" id="UP001608902">
    <property type="component" value="Unassembled WGS sequence"/>
</dbReference>
<gene>
    <name evidence="4" type="ORF">AB6A40_006488</name>
</gene>
<dbReference type="AlphaFoldDB" id="A0ABD6ENQ3"/>